<dbReference type="EMBL" id="OX596112">
    <property type="protein sequence ID" value="CAN0404648.1"/>
    <property type="molecule type" value="Genomic_DNA"/>
</dbReference>
<protein>
    <submittedName>
        <fullName evidence="1">Uncharacterized protein</fullName>
    </submittedName>
</protein>
<organism evidence="1 2">
    <name type="scientific">Rangifer tarandus platyrhynchus</name>
    <name type="common">Svalbard reindeer</name>
    <dbReference type="NCBI Taxonomy" id="3082113"/>
    <lineage>
        <taxon>Eukaryota</taxon>
        <taxon>Metazoa</taxon>
        <taxon>Chordata</taxon>
        <taxon>Craniata</taxon>
        <taxon>Vertebrata</taxon>
        <taxon>Euteleostomi</taxon>
        <taxon>Mammalia</taxon>
        <taxon>Eutheria</taxon>
        <taxon>Laurasiatheria</taxon>
        <taxon>Artiodactyla</taxon>
        <taxon>Ruminantia</taxon>
        <taxon>Pecora</taxon>
        <taxon>Cervidae</taxon>
        <taxon>Odocoileinae</taxon>
        <taxon>Rangifer</taxon>
    </lineage>
</organism>
<reference evidence="1" key="1">
    <citation type="submission" date="2023-05" db="EMBL/GenBank/DDBJ databases">
        <authorList>
            <consortium name="ELIXIR-Norway"/>
        </authorList>
    </citation>
    <scope>NUCLEOTIDE SEQUENCE</scope>
</reference>
<proteinExistence type="predicted"/>
<evidence type="ECO:0000313" key="1">
    <source>
        <dbReference type="EMBL" id="CAN0404648.1"/>
    </source>
</evidence>
<reference evidence="1" key="2">
    <citation type="submission" date="2025-03" db="EMBL/GenBank/DDBJ databases">
        <authorList>
            <consortium name="ELIXIR-Norway"/>
            <consortium name="Elixir Norway"/>
        </authorList>
    </citation>
    <scope>NUCLEOTIDE SEQUENCE</scope>
</reference>
<gene>
    <name evidence="1" type="ORF">MRATA1EN22A_LOCUS17824</name>
</gene>
<accession>A0AC59ZG67</accession>
<sequence>MSPYRSGGSEGSPEPGSPEEDGMLRAPRKEAGCRVWENVIGHQRLFAEPGLGVTSPEPGRDSCLWRCPWRCPAARPFALAALPWLETAEDWKCSRGPGVIQGGDLAQPSCRDKDAGQAEVGMGPRPTHTRRRLARTSDPLLPGSPQLRAGE</sequence>
<name>A0AC59ZG67_RANTA</name>
<dbReference type="Proteomes" id="UP001162501">
    <property type="component" value="Chromosome 28"/>
</dbReference>
<evidence type="ECO:0000313" key="2">
    <source>
        <dbReference type="Proteomes" id="UP001162501"/>
    </source>
</evidence>